<name>A0A2U2BAI8_9BACT</name>
<evidence type="ECO:0000259" key="8">
    <source>
        <dbReference type="PROSITE" id="PS51202"/>
    </source>
</evidence>
<reference evidence="9 10" key="1">
    <citation type="submission" date="2018-05" db="EMBL/GenBank/DDBJ databases">
        <title>Marinilabilia rubrum sp. nov., isolated from saltern sediment.</title>
        <authorList>
            <person name="Zhang R."/>
        </authorList>
    </citation>
    <scope>NUCLEOTIDE SEQUENCE [LARGE SCALE GENOMIC DNA]</scope>
    <source>
        <strain evidence="9 10">WTE16</strain>
    </source>
</reference>
<accession>A0A2U2BAI8</accession>
<dbReference type="GO" id="GO:0005886">
    <property type="term" value="C:plasma membrane"/>
    <property type="evidence" value="ECO:0007669"/>
    <property type="project" value="TreeGrafter"/>
</dbReference>
<keyword evidence="6 7" id="KW-0472">Membrane</keyword>
<protein>
    <submittedName>
        <fullName evidence="9">SLC13 family permease</fullName>
    </submittedName>
</protein>
<dbReference type="GO" id="GO:0006813">
    <property type="term" value="P:potassium ion transport"/>
    <property type="evidence" value="ECO:0007669"/>
    <property type="project" value="InterPro"/>
</dbReference>
<feature type="transmembrane region" description="Helical" evidence="7">
    <location>
        <begin position="142"/>
        <end position="163"/>
    </location>
</feature>
<dbReference type="InterPro" id="IPR004680">
    <property type="entry name" value="Cit_transptr-like_dom"/>
</dbReference>
<keyword evidence="3 7" id="KW-0812">Transmembrane</keyword>
<gene>
    <name evidence="9" type="ORF">DDZ16_06900</name>
</gene>
<evidence type="ECO:0000256" key="6">
    <source>
        <dbReference type="ARBA" id="ARBA00023136"/>
    </source>
</evidence>
<dbReference type="Pfam" id="PF03600">
    <property type="entry name" value="CitMHS"/>
    <property type="match status" value="1"/>
</dbReference>
<dbReference type="Pfam" id="PF02080">
    <property type="entry name" value="TrkA_C"/>
    <property type="match status" value="2"/>
</dbReference>
<evidence type="ECO:0000256" key="3">
    <source>
        <dbReference type="ARBA" id="ARBA00022692"/>
    </source>
</evidence>
<feature type="domain" description="RCK C-terminal" evidence="8">
    <location>
        <begin position="212"/>
        <end position="297"/>
    </location>
</feature>
<dbReference type="PANTHER" id="PTHR43652">
    <property type="entry name" value="BASIC AMINO ACID ANTIPORTER YFCC-RELATED"/>
    <property type="match status" value="1"/>
</dbReference>
<evidence type="ECO:0000256" key="2">
    <source>
        <dbReference type="ARBA" id="ARBA00022448"/>
    </source>
</evidence>
<evidence type="ECO:0000256" key="5">
    <source>
        <dbReference type="ARBA" id="ARBA00022989"/>
    </source>
</evidence>
<evidence type="ECO:0000256" key="4">
    <source>
        <dbReference type="ARBA" id="ARBA00022737"/>
    </source>
</evidence>
<proteinExistence type="predicted"/>
<dbReference type="GO" id="GO:0008324">
    <property type="term" value="F:monoatomic cation transmembrane transporter activity"/>
    <property type="evidence" value="ECO:0007669"/>
    <property type="project" value="InterPro"/>
</dbReference>
<evidence type="ECO:0000256" key="1">
    <source>
        <dbReference type="ARBA" id="ARBA00004141"/>
    </source>
</evidence>
<feature type="transmembrane region" description="Helical" evidence="7">
    <location>
        <begin position="454"/>
        <end position="474"/>
    </location>
</feature>
<dbReference type="SUPFAM" id="SSF116726">
    <property type="entry name" value="TrkA C-terminal domain-like"/>
    <property type="match status" value="2"/>
</dbReference>
<organism evidence="9 10">
    <name type="scientific">Marinilabilia rubra</name>
    <dbReference type="NCBI Taxonomy" id="2162893"/>
    <lineage>
        <taxon>Bacteria</taxon>
        <taxon>Pseudomonadati</taxon>
        <taxon>Bacteroidota</taxon>
        <taxon>Bacteroidia</taxon>
        <taxon>Marinilabiliales</taxon>
        <taxon>Marinilabiliaceae</taxon>
        <taxon>Marinilabilia</taxon>
    </lineage>
</organism>
<dbReference type="AlphaFoldDB" id="A0A2U2BAI8"/>
<feature type="transmembrane region" description="Helical" evidence="7">
    <location>
        <begin position="480"/>
        <end position="500"/>
    </location>
</feature>
<dbReference type="InterPro" id="IPR051679">
    <property type="entry name" value="DASS-Related_Transporters"/>
</dbReference>
<feature type="transmembrane region" description="Helical" evidence="7">
    <location>
        <begin position="100"/>
        <end position="121"/>
    </location>
</feature>
<dbReference type="EMBL" id="QEWP01000004">
    <property type="protein sequence ID" value="PWE00080.1"/>
    <property type="molecule type" value="Genomic_DNA"/>
</dbReference>
<feature type="transmembrane region" description="Helical" evidence="7">
    <location>
        <begin position="535"/>
        <end position="553"/>
    </location>
</feature>
<keyword evidence="4" id="KW-0677">Repeat</keyword>
<feature type="transmembrane region" description="Helical" evidence="7">
    <location>
        <begin position="573"/>
        <end position="593"/>
    </location>
</feature>
<keyword evidence="10" id="KW-1185">Reference proteome</keyword>
<feature type="transmembrane region" description="Helical" evidence="7">
    <location>
        <begin position="5"/>
        <end position="23"/>
    </location>
</feature>
<dbReference type="PROSITE" id="PS51202">
    <property type="entry name" value="RCK_C"/>
    <property type="match status" value="2"/>
</dbReference>
<dbReference type="RefSeq" id="WP_109263703.1">
    <property type="nucleotide sequence ID" value="NZ_QEWP01000004.1"/>
</dbReference>
<comment type="caution">
    <text evidence="9">The sequence shown here is derived from an EMBL/GenBank/DDBJ whole genome shotgun (WGS) entry which is preliminary data.</text>
</comment>
<evidence type="ECO:0000313" key="10">
    <source>
        <dbReference type="Proteomes" id="UP000244956"/>
    </source>
</evidence>
<dbReference type="Proteomes" id="UP000244956">
    <property type="component" value="Unassembled WGS sequence"/>
</dbReference>
<keyword evidence="2" id="KW-0813">Transport</keyword>
<feature type="domain" description="RCK C-terminal" evidence="8">
    <location>
        <begin position="302"/>
        <end position="386"/>
    </location>
</feature>
<comment type="subcellular location">
    <subcellularLocation>
        <location evidence="1">Membrane</location>
        <topology evidence="1">Multi-pass membrane protein</topology>
    </subcellularLocation>
</comment>
<evidence type="ECO:0000256" key="7">
    <source>
        <dbReference type="SAM" id="Phobius"/>
    </source>
</evidence>
<dbReference type="OrthoDB" id="9765532at2"/>
<sequence>MSVPAFDVILVFLVLAFILISLYRELMGAAFTFFIAVMVLGIFKVLTPSEILAGFANEQIAVIIMLLLLGDTIRQTSVIEAIFEKAFPRSMKYKGFLARMMIWVGGFSAFLNNTPLVAVMMPYVHQWSRRHNIAPSKLLMPLSYAAILGGCVTLIGTSTNLIVNGMVVDQEIFPDMPSLDMFDFFWVGFPMLIIGMVYLYFYSYRMLPDRKSVMEEYSNGERKYLVEAEVRRNSHLVGMTLLESEIREMEGLSLIEIIRGNRVFQLLSDNFRLQEGDLLRFAGENKNVVRLLSKNSGLTLPLVGMMSKLKKTQVIEVVVSHNSTLITKTVKEVNFRGRYDAALLALHRNGERVVGKMDEVKLKAGDVLMLLVGEAFMSRAESEQDFYLISKVREFNRTEKYKVYTLLGGTLLAILLSAVKLVPLFIGLFVVLVVVSALKIVSPKDMPKSIDYNLAVIIALSLALGTAMIKTGVADMIADLIISVFLPFGRVTLLFGIYLMTTVLAAYITNKASVAIVFPISLTAAKTLGLDPEPFALVVSFAAAANFITPIGYQTNLMVYGPGNYNFKDFFKIGFPLTIIYMVVTITILSLMYF</sequence>
<feature type="transmembrane region" description="Helical" evidence="7">
    <location>
        <begin position="183"/>
        <end position="202"/>
    </location>
</feature>
<dbReference type="Gene3D" id="3.30.70.1450">
    <property type="entry name" value="Regulator of K+ conductance, C-terminal domain"/>
    <property type="match status" value="2"/>
</dbReference>
<evidence type="ECO:0000313" key="9">
    <source>
        <dbReference type="EMBL" id="PWE00080.1"/>
    </source>
</evidence>
<dbReference type="InterPro" id="IPR006037">
    <property type="entry name" value="RCK_C"/>
</dbReference>
<dbReference type="InterPro" id="IPR036721">
    <property type="entry name" value="RCK_C_sf"/>
</dbReference>
<dbReference type="PANTHER" id="PTHR43652:SF2">
    <property type="entry name" value="BASIC AMINO ACID ANTIPORTER YFCC-RELATED"/>
    <property type="match status" value="1"/>
</dbReference>
<dbReference type="FunFam" id="3.30.70.1450:FF:000009">
    <property type="entry name" value="SLC13 family permease"/>
    <property type="match status" value="1"/>
</dbReference>
<keyword evidence="5 7" id="KW-1133">Transmembrane helix</keyword>
<feature type="transmembrane region" description="Helical" evidence="7">
    <location>
        <begin position="401"/>
        <end position="418"/>
    </location>
</feature>
<feature type="transmembrane region" description="Helical" evidence="7">
    <location>
        <begin position="29"/>
        <end position="46"/>
    </location>
</feature>